<keyword evidence="3" id="KW-1185">Reference proteome</keyword>
<proteinExistence type="predicted"/>
<dbReference type="EMBL" id="ABVL01000026">
    <property type="protein sequence ID" value="EDY16906.1"/>
    <property type="molecule type" value="Genomic_DNA"/>
</dbReference>
<evidence type="ECO:0000313" key="2">
    <source>
        <dbReference type="EMBL" id="EDY16906.1"/>
    </source>
</evidence>
<protein>
    <submittedName>
        <fullName evidence="2">Uncharacterized protein</fullName>
    </submittedName>
</protein>
<dbReference type="STRING" id="497964.CfE428DRAFT_5535"/>
<keyword evidence="1" id="KW-0472">Membrane</keyword>
<sequence length="344" mass="37955">MRSGKVYVILGLAFAALAGIGWYFWPHGSRPMAIPTVAAEPRSAGSSGILSPPATVTIPQAKRVVQEQREERVRSIVEGRNVAIDYYGKVVDQDDHPLAGVRVRYSIQSMYFLPWLPGGKSELREIVSDGEGLFSIRGGKGFSLGFDSLAKDGYKYSPKGGRGELYSGGGAQDYKPDPRHREIFTMVKLGSGEPLIHYDAHLSLPCDGRPVRLNVLTGALADDGDFQLTLIRTPYNIVRGGPHFSWSAKIEIIGGGLVELEGTGTYRAPLEGYNRNFTVEHPADEKVWGGGLRKVFYIKTRDERYGRIRVDLDTTYQPPPAKAFLEVCLNPSPSLRNLEYAPRK</sequence>
<keyword evidence="1" id="KW-1133">Transmembrane helix</keyword>
<dbReference type="AlphaFoldDB" id="B4D9E5"/>
<gene>
    <name evidence="2" type="ORF">CfE428DRAFT_5535</name>
</gene>
<comment type="caution">
    <text evidence="2">The sequence shown here is derived from an EMBL/GenBank/DDBJ whole genome shotgun (WGS) entry which is preliminary data.</text>
</comment>
<dbReference type="InParanoid" id="B4D9E5"/>
<feature type="transmembrane region" description="Helical" evidence="1">
    <location>
        <begin position="7"/>
        <end position="25"/>
    </location>
</feature>
<evidence type="ECO:0000313" key="3">
    <source>
        <dbReference type="Proteomes" id="UP000005824"/>
    </source>
</evidence>
<evidence type="ECO:0000256" key="1">
    <source>
        <dbReference type="SAM" id="Phobius"/>
    </source>
</evidence>
<organism evidence="2 3">
    <name type="scientific">Chthoniobacter flavus Ellin428</name>
    <dbReference type="NCBI Taxonomy" id="497964"/>
    <lineage>
        <taxon>Bacteria</taxon>
        <taxon>Pseudomonadati</taxon>
        <taxon>Verrucomicrobiota</taxon>
        <taxon>Spartobacteria</taxon>
        <taxon>Chthoniobacterales</taxon>
        <taxon>Chthoniobacteraceae</taxon>
        <taxon>Chthoniobacter</taxon>
    </lineage>
</organism>
<name>B4D9E5_9BACT</name>
<accession>B4D9E5</accession>
<reference evidence="2 3" key="1">
    <citation type="journal article" date="2011" name="J. Bacteriol.">
        <title>Genome sequence of Chthoniobacter flavus Ellin428, an aerobic heterotrophic soil bacterium.</title>
        <authorList>
            <person name="Kant R."/>
            <person name="van Passel M.W."/>
            <person name="Palva A."/>
            <person name="Lucas S."/>
            <person name="Lapidus A."/>
            <person name="Glavina Del Rio T."/>
            <person name="Dalin E."/>
            <person name="Tice H."/>
            <person name="Bruce D."/>
            <person name="Goodwin L."/>
            <person name="Pitluck S."/>
            <person name="Larimer F.W."/>
            <person name="Land M.L."/>
            <person name="Hauser L."/>
            <person name="Sangwan P."/>
            <person name="de Vos W.M."/>
            <person name="Janssen P.H."/>
            <person name="Smidt H."/>
        </authorList>
    </citation>
    <scope>NUCLEOTIDE SEQUENCE [LARGE SCALE GENOMIC DNA]</scope>
    <source>
        <strain evidence="2 3">Ellin428</strain>
    </source>
</reference>
<dbReference type="Proteomes" id="UP000005824">
    <property type="component" value="Unassembled WGS sequence"/>
</dbReference>
<keyword evidence="1" id="KW-0812">Transmembrane</keyword>